<evidence type="ECO:0000313" key="2">
    <source>
        <dbReference type="Proteomes" id="UP001177744"/>
    </source>
</evidence>
<keyword evidence="2" id="KW-1185">Reference proteome</keyword>
<name>A0AA40HJ86_CNENI</name>
<dbReference type="EMBL" id="JAULJE010000019">
    <property type="protein sequence ID" value="KAK1332153.1"/>
    <property type="molecule type" value="Genomic_DNA"/>
</dbReference>
<gene>
    <name evidence="1" type="ORF">QTO34_007839</name>
</gene>
<reference evidence="1" key="1">
    <citation type="submission" date="2023-06" db="EMBL/GenBank/DDBJ databases">
        <title>Reference genome for the Northern bat (Eptesicus nilssonii), a most northern bat species.</title>
        <authorList>
            <person name="Laine V.N."/>
            <person name="Pulliainen A.T."/>
            <person name="Lilley T.M."/>
        </authorList>
    </citation>
    <scope>NUCLEOTIDE SEQUENCE</scope>
    <source>
        <strain evidence="1">BLF_Eptnil</strain>
        <tissue evidence="1">Kidney</tissue>
    </source>
</reference>
<accession>A0AA40HJ86</accession>
<dbReference type="AlphaFoldDB" id="A0AA40HJ86"/>
<comment type="caution">
    <text evidence="1">The sequence shown here is derived from an EMBL/GenBank/DDBJ whole genome shotgun (WGS) entry which is preliminary data.</text>
</comment>
<protein>
    <submittedName>
        <fullName evidence="1">Uncharacterized protein</fullName>
    </submittedName>
</protein>
<sequence length="102" mass="11081">MITPKKEAQVPPTSRLPVVVLRRLLHGSGQVLLSTVQLPFNQLDPRVQGGHLSLSLFPTSPFSRHSPLGALGPLFGIIGLLLQNLDLAFHHLSGEHATPLER</sequence>
<proteinExistence type="predicted"/>
<organism evidence="1 2">
    <name type="scientific">Cnephaeus nilssonii</name>
    <name type="common">Northern bat</name>
    <name type="synonym">Eptesicus nilssonii</name>
    <dbReference type="NCBI Taxonomy" id="3371016"/>
    <lineage>
        <taxon>Eukaryota</taxon>
        <taxon>Metazoa</taxon>
        <taxon>Chordata</taxon>
        <taxon>Craniata</taxon>
        <taxon>Vertebrata</taxon>
        <taxon>Euteleostomi</taxon>
        <taxon>Mammalia</taxon>
        <taxon>Eutheria</taxon>
        <taxon>Laurasiatheria</taxon>
        <taxon>Chiroptera</taxon>
        <taxon>Yangochiroptera</taxon>
        <taxon>Vespertilionidae</taxon>
        <taxon>Cnephaeus</taxon>
    </lineage>
</organism>
<dbReference type="Proteomes" id="UP001177744">
    <property type="component" value="Unassembled WGS sequence"/>
</dbReference>
<evidence type="ECO:0000313" key="1">
    <source>
        <dbReference type="EMBL" id="KAK1332153.1"/>
    </source>
</evidence>